<dbReference type="EMBL" id="CP023284">
    <property type="protein sequence ID" value="ATA55201.1"/>
    <property type="molecule type" value="Genomic_DNA"/>
</dbReference>
<dbReference type="Proteomes" id="UP000217154">
    <property type="component" value="Chromosome"/>
</dbReference>
<name>A0A250DM49_9BURK</name>
<dbReference type="AlphaFoldDB" id="A0A250DM49"/>
<organism evidence="2 3">
    <name type="scientific">Variovorax boronicumulans</name>
    <dbReference type="NCBI Taxonomy" id="436515"/>
    <lineage>
        <taxon>Bacteria</taxon>
        <taxon>Pseudomonadati</taxon>
        <taxon>Pseudomonadota</taxon>
        <taxon>Betaproteobacteria</taxon>
        <taxon>Burkholderiales</taxon>
        <taxon>Comamonadaceae</taxon>
        <taxon>Variovorax</taxon>
    </lineage>
</organism>
<feature type="domain" description="AntA/AntB antirepressor" evidence="1">
    <location>
        <begin position="22"/>
        <end position="89"/>
    </location>
</feature>
<sequence length="231" mass="25729">MTVTINIAINSRQVGDELTPTINGRELHRELGVGKDYTSWAKAQIKRAHFEENRDFVKLTQKGELSTTGQTLTEYHFTVEAGKHIGMLSGTTKGREVREYFLECERRVKSATAPAVRDARTAALIDALVRQDALEQEQARQATELARLQENVAVIEARTQPENKHFTVLGYSNLIGRPVDARTAANFGRKCAALSREKGLVIGDVRDPRFGTVHSYHESVLQEVLAPTTTN</sequence>
<dbReference type="Pfam" id="PF08346">
    <property type="entry name" value="AntA"/>
    <property type="match status" value="1"/>
</dbReference>
<evidence type="ECO:0000313" key="2">
    <source>
        <dbReference type="EMBL" id="ATA55201.1"/>
    </source>
</evidence>
<proteinExistence type="predicted"/>
<protein>
    <recommendedName>
        <fullName evidence="1">AntA/AntB antirepressor domain-containing protein</fullName>
    </recommendedName>
</protein>
<evidence type="ECO:0000259" key="1">
    <source>
        <dbReference type="Pfam" id="PF08346"/>
    </source>
</evidence>
<evidence type="ECO:0000313" key="3">
    <source>
        <dbReference type="Proteomes" id="UP000217154"/>
    </source>
</evidence>
<dbReference type="KEGG" id="vbo:CKY39_19770"/>
<dbReference type="InterPro" id="IPR013557">
    <property type="entry name" value="AntA/B_antirep"/>
</dbReference>
<reference evidence="2 3" key="1">
    <citation type="submission" date="2017-09" db="EMBL/GenBank/DDBJ databases">
        <title>The diverse metabolic capabilities of V. boronicumulans make it an excellent choice for continued studies on novel biodegradation.</title>
        <authorList>
            <person name="Sun S."/>
        </authorList>
    </citation>
    <scope>NUCLEOTIDE SEQUENCE [LARGE SCALE GENOMIC DNA]</scope>
    <source>
        <strain evidence="2 3">J1</strain>
    </source>
</reference>
<accession>A0A250DM49</accession>
<gene>
    <name evidence="2" type="ORF">CKY39_19770</name>
</gene>